<dbReference type="OrthoDB" id="9812790at2"/>
<keyword evidence="3 5" id="KW-0689">Ribosomal protein</keyword>
<dbReference type="Proteomes" id="UP000195305">
    <property type="component" value="Unassembled WGS sequence"/>
</dbReference>
<comment type="similarity">
    <text evidence="1 5">Belongs to the universal ribosomal protein uL30 family.</text>
</comment>
<evidence type="ECO:0000256" key="4">
    <source>
        <dbReference type="ARBA" id="ARBA00023274"/>
    </source>
</evidence>
<comment type="caution">
    <text evidence="7">The sequence shown here is derived from an EMBL/GenBank/DDBJ whole genome shotgun (WGS) entry which is preliminary data.</text>
</comment>
<name>A0A1Y4SZT3_9FIRM</name>
<feature type="domain" description="Large ribosomal subunit protein uL30-like ferredoxin-like fold" evidence="6">
    <location>
        <begin position="8"/>
        <end position="57"/>
    </location>
</feature>
<dbReference type="PIRSF" id="PIRSF002211">
    <property type="entry name" value="Ribosomal_L30_bac-type"/>
    <property type="match status" value="1"/>
</dbReference>
<dbReference type="GO" id="GO:0022625">
    <property type="term" value="C:cytosolic large ribosomal subunit"/>
    <property type="evidence" value="ECO:0007669"/>
    <property type="project" value="TreeGrafter"/>
</dbReference>
<dbReference type="NCBIfam" id="TIGR01308">
    <property type="entry name" value="rpmD_bact"/>
    <property type="match status" value="1"/>
</dbReference>
<dbReference type="RefSeq" id="WP_087357966.1">
    <property type="nucleotide sequence ID" value="NZ_AP031415.1"/>
</dbReference>
<protein>
    <recommendedName>
        <fullName evidence="5">Large ribosomal subunit protein uL30</fullName>
    </recommendedName>
</protein>
<dbReference type="Gene3D" id="3.30.1390.20">
    <property type="entry name" value="Ribosomal protein L30, ferredoxin-like fold domain"/>
    <property type="match status" value="1"/>
</dbReference>
<evidence type="ECO:0000313" key="7">
    <source>
        <dbReference type="EMBL" id="OUQ34461.1"/>
    </source>
</evidence>
<dbReference type="InterPro" id="IPR005996">
    <property type="entry name" value="Ribosomal_uL30_bac-type"/>
</dbReference>
<dbReference type="InterPro" id="IPR016082">
    <property type="entry name" value="Ribosomal_uL30_ferredoxin-like"/>
</dbReference>
<reference evidence="7 8" key="1">
    <citation type="journal article" date="2018" name="BMC Genomics">
        <title>Whole genome sequencing and function prediction of 133 gut anaerobes isolated from chicken caecum in pure cultures.</title>
        <authorList>
            <person name="Medvecky M."/>
            <person name="Cejkova D."/>
            <person name="Polansky O."/>
            <person name="Karasova D."/>
            <person name="Kubasova T."/>
            <person name="Cizek A."/>
            <person name="Rychlik I."/>
        </authorList>
    </citation>
    <scope>NUCLEOTIDE SEQUENCE [LARGE SCALE GENOMIC DNA]</scope>
    <source>
        <strain evidence="7 8">An13</strain>
    </source>
</reference>
<evidence type="ECO:0000256" key="3">
    <source>
        <dbReference type="ARBA" id="ARBA00022980"/>
    </source>
</evidence>
<dbReference type="Pfam" id="PF00327">
    <property type="entry name" value="Ribosomal_L30"/>
    <property type="match status" value="1"/>
</dbReference>
<dbReference type="HAMAP" id="MF_01371_B">
    <property type="entry name" value="Ribosomal_uL30_B"/>
    <property type="match status" value="1"/>
</dbReference>
<proteinExistence type="inferred from homology"/>
<keyword evidence="4 5" id="KW-0687">Ribonucleoprotein</keyword>
<dbReference type="PANTHER" id="PTHR15892">
    <property type="entry name" value="MITOCHONDRIAL RIBOSOMAL PROTEIN L30"/>
    <property type="match status" value="1"/>
</dbReference>
<accession>A0A1Y4SZT3</accession>
<dbReference type="AlphaFoldDB" id="A0A1Y4SZT3"/>
<dbReference type="SUPFAM" id="SSF55129">
    <property type="entry name" value="Ribosomal protein L30p/L7e"/>
    <property type="match status" value="1"/>
</dbReference>
<evidence type="ECO:0000256" key="5">
    <source>
        <dbReference type="HAMAP-Rule" id="MF_01371"/>
    </source>
</evidence>
<dbReference type="PANTHER" id="PTHR15892:SF2">
    <property type="entry name" value="LARGE RIBOSOMAL SUBUNIT PROTEIN UL30M"/>
    <property type="match status" value="1"/>
</dbReference>
<organism evidence="7 8">
    <name type="scientific">Massilimicrobiota timonensis</name>
    <dbReference type="NCBI Taxonomy" id="1776392"/>
    <lineage>
        <taxon>Bacteria</taxon>
        <taxon>Bacillati</taxon>
        <taxon>Bacillota</taxon>
        <taxon>Erysipelotrichia</taxon>
        <taxon>Erysipelotrichales</taxon>
        <taxon>Erysipelotrichaceae</taxon>
        <taxon>Massilimicrobiota</taxon>
    </lineage>
</organism>
<gene>
    <name evidence="5" type="primary">rpmD</name>
    <name evidence="7" type="ORF">B5E75_06550</name>
</gene>
<dbReference type="InterPro" id="IPR036919">
    <property type="entry name" value="Ribo_uL30_ferredoxin-like_sf"/>
</dbReference>
<evidence type="ECO:0000313" key="8">
    <source>
        <dbReference type="Proteomes" id="UP000195305"/>
    </source>
</evidence>
<evidence type="ECO:0000259" key="6">
    <source>
        <dbReference type="Pfam" id="PF00327"/>
    </source>
</evidence>
<dbReference type="GO" id="GO:0006412">
    <property type="term" value="P:translation"/>
    <property type="evidence" value="ECO:0007669"/>
    <property type="project" value="UniProtKB-UniRule"/>
</dbReference>
<evidence type="ECO:0000256" key="2">
    <source>
        <dbReference type="ARBA" id="ARBA00011838"/>
    </source>
</evidence>
<keyword evidence="8" id="KW-1185">Reference proteome</keyword>
<comment type="subunit">
    <text evidence="2 5">Part of the 50S ribosomal subunit.</text>
</comment>
<dbReference type="GO" id="GO:0003735">
    <property type="term" value="F:structural constituent of ribosome"/>
    <property type="evidence" value="ECO:0007669"/>
    <property type="project" value="InterPro"/>
</dbReference>
<dbReference type="CDD" id="cd01658">
    <property type="entry name" value="Ribosomal_L30"/>
    <property type="match status" value="1"/>
</dbReference>
<sequence length="63" mass="7004">MAENNKVIITLVKSPIGAKKNQKDTLKALGLTKMHKSVEKVNNEFIQGMINTVSHLVKVEESK</sequence>
<dbReference type="EMBL" id="NFLJ01000016">
    <property type="protein sequence ID" value="OUQ34461.1"/>
    <property type="molecule type" value="Genomic_DNA"/>
</dbReference>
<evidence type="ECO:0000256" key="1">
    <source>
        <dbReference type="ARBA" id="ARBA00007594"/>
    </source>
</evidence>